<dbReference type="EMBL" id="JBHUDB010000024">
    <property type="protein sequence ID" value="MFD1572194.1"/>
    <property type="molecule type" value="Genomic_DNA"/>
</dbReference>
<evidence type="ECO:0008006" key="4">
    <source>
        <dbReference type="Google" id="ProtNLM"/>
    </source>
</evidence>
<evidence type="ECO:0000256" key="1">
    <source>
        <dbReference type="SAM" id="MobiDB-lite"/>
    </source>
</evidence>
<reference evidence="2 3" key="1">
    <citation type="journal article" date="2019" name="Int. J. Syst. Evol. Microbiol.">
        <title>The Global Catalogue of Microorganisms (GCM) 10K type strain sequencing project: providing services to taxonomists for standard genome sequencing and annotation.</title>
        <authorList>
            <consortium name="The Broad Institute Genomics Platform"/>
            <consortium name="The Broad Institute Genome Sequencing Center for Infectious Disease"/>
            <person name="Wu L."/>
            <person name="Ma J."/>
        </authorList>
    </citation>
    <scope>NUCLEOTIDE SEQUENCE [LARGE SCALE GENOMIC DNA]</scope>
    <source>
        <strain evidence="2 3">CGMCC 1.12689</strain>
    </source>
</reference>
<evidence type="ECO:0000313" key="2">
    <source>
        <dbReference type="EMBL" id="MFD1572194.1"/>
    </source>
</evidence>
<comment type="caution">
    <text evidence="2">The sequence shown here is derived from an EMBL/GenBank/DDBJ whole genome shotgun (WGS) entry which is preliminary data.</text>
</comment>
<gene>
    <name evidence="2" type="ORF">ACFR9T_16695</name>
</gene>
<feature type="compositionally biased region" description="Low complexity" evidence="1">
    <location>
        <begin position="61"/>
        <end position="86"/>
    </location>
</feature>
<sequence>MASNEDRYGYGHRQDPAHDIGDSAPGTVGDSEGTFHDRARKGTNVIVDGKVTSQEKHKRSSQQSESQSKSKQKKTSNSSTSTSMSQLDGTKVTVTVDRISGSGNAIAEYKGRHIHVENGNAGEEYRVRLQAENSYFIGEQIKVQS</sequence>
<organism evidence="2 3">
    <name type="scientific">Halorubrum laminariae</name>
    <dbReference type="NCBI Taxonomy" id="1433523"/>
    <lineage>
        <taxon>Archaea</taxon>
        <taxon>Methanobacteriati</taxon>
        <taxon>Methanobacteriota</taxon>
        <taxon>Stenosarchaea group</taxon>
        <taxon>Halobacteria</taxon>
        <taxon>Halobacteriales</taxon>
        <taxon>Haloferacaceae</taxon>
        <taxon>Halorubrum</taxon>
    </lineage>
</organism>
<feature type="compositionally biased region" description="Basic and acidic residues" evidence="1">
    <location>
        <begin position="1"/>
        <end position="21"/>
    </location>
</feature>
<keyword evidence="3" id="KW-1185">Reference proteome</keyword>
<dbReference type="Gene3D" id="2.40.50.140">
    <property type="entry name" value="Nucleic acid-binding proteins"/>
    <property type="match status" value="1"/>
</dbReference>
<accession>A0ABD6C5I1</accession>
<dbReference type="AlphaFoldDB" id="A0ABD6C5I1"/>
<dbReference type="InterPro" id="IPR012340">
    <property type="entry name" value="NA-bd_OB-fold"/>
</dbReference>
<dbReference type="Proteomes" id="UP001597185">
    <property type="component" value="Unassembled WGS sequence"/>
</dbReference>
<dbReference type="RefSeq" id="WP_256418738.1">
    <property type="nucleotide sequence ID" value="NZ_JANHDL010000008.1"/>
</dbReference>
<protein>
    <recommendedName>
        <fullName evidence="4">TRAM domain-containing protein</fullName>
    </recommendedName>
</protein>
<proteinExistence type="predicted"/>
<feature type="region of interest" description="Disordered" evidence="1">
    <location>
        <begin position="1"/>
        <end position="91"/>
    </location>
</feature>
<evidence type="ECO:0000313" key="3">
    <source>
        <dbReference type="Proteomes" id="UP001597185"/>
    </source>
</evidence>
<name>A0ABD6C5I1_9EURY</name>